<dbReference type="Gene3D" id="3.40.930.10">
    <property type="entry name" value="Mannitol-specific EII, Chain A"/>
    <property type="match status" value="1"/>
</dbReference>
<dbReference type="SUPFAM" id="SSF55804">
    <property type="entry name" value="Phoshotransferase/anion transport protein"/>
    <property type="match status" value="1"/>
</dbReference>
<keyword evidence="2" id="KW-0813">Transport</keyword>
<dbReference type="PANTHER" id="PTHR36203:SF1">
    <property type="entry name" value="ASCORBATE-SPECIFIC PTS SYSTEM EIIA COMPONENT"/>
    <property type="match status" value="1"/>
</dbReference>
<dbReference type="GeneID" id="78413268"/>
<evidence type="ECO:0000256" key="6">
    <source>
        <dbReference type="ARBA" id="ARBA00022683"/>
    </source>
</evidence>
<dbReference type="GO" id="GO:0009401">
    <property type="term" value="P:phosphoenolpyruvate-dependent sugar phosphotransferase system"/>
    <property type="evidence" value="ECO:0007669"/>
    <property type="project" value="UniProtKB-KW"/>
</dbReference>
<keyword evidence="5 12" id="KW-0808">Transferase</keyword>
<dbReference type="CDD" id="cd00211">
    <property type="entry name" value="PTS_IIA_fru"/>
    <property type="match status" value="1"/>
</dbReference>
<gene>
    <name evidence="12" type="ORF">HMPREF0444_0399</name>
</gene>
<evidence type="ECO:0000256" key="7">
    <source>
        <dbReference type="ARBA" id="ARBA00022777"/>
    </source>
</evidence>
<dbReference type="PROSITE" id="PS51094">
    <property type="entry name" value="PTS_EIIA_TYPE_2"/>
    <property type="match status" value="1"/>
</dbReference>
<evidence type="ECO:0000256" key="1">
    <source>
        <dbReference type="ARBA" id="ARBA00004496"/>
    </source>
</evidence>
<dbReference type="HOGENOM" id="CLU_072531_2_0_9"/>
<evidence type="ECO:0000256" key="4">
    <source>
        <dbReference type="ARBA" id="ARBA00022553"/>
    </source>
</evidence>
<dbReference type="InterPro" id="IPR051351">
    <property type="entry name" value="Ascorbate-PTS_EIIA_comp"/>
</dbReference>
<keyword evidence="7" id="KW-0418">Kinase</keyword>
<dbReference type="InterPro" id="IPR016152">
    <property type="entry name" value="PTrfase/Anion_transptr"/>
</dbReference>
<dbReference type="InterPro" id="IPR002178">
    <property type="entry name" value="PTS_EIIA_type-2_dom"/>
</dbReference>
<proteinExistence type="predicted"/>
<dbReference type="AlphaFoldDB" id="C8NEQ4"/>
<reference evidence="12 13" key="1">
    <citation type="submission" date="2009-08" db="EMBL/GenBank/DDBJ databases">
        <authorList>
            <person name="Muzny D."/>
            <person name="Qin X."/>
            <person name="Deng J."/>
            <person name="Jiang H."/>
            <person name="Liu Y."/>
            <person name="Qu J."/>
            <person name="Song X.-Z."/>
            <person name="Zhang L."/>
            <person name="Thornton R."/>
            <person name="Coyle M."/>
            <person name="Francisco L."/>
            <person name="Jackson L."/>
            <person name="Javaid M."/>
            <person name="Korchina V."/>
            <person name="Kovar C."/>
            <person name="Mata R."/>
            <person name="Mathew T."/>
            <person name="Ngo R."/>
            <person name="Nguyen L."/>
            <person name="Nguyen N."/>
            <person name="Okwuonu G."/>
            <person name="Ongeri F."/>
            <person name="Pham C."/>
            <person name="Simmons D."/>
            <person name="Wilczek-Boney K."/>
            <person name="Hale W."/>
            <person name="Jakkamsetti A."/>
            <person name="Pham P."/>
            <person name="Ruth R."/>
            <person name="San Lucas F."/>
            <person name="Warren J."/>
            <person name="Zhang J."/>
            <person name="Zhao Z."/>
            <person name="Zhou C."/>
            <person name="Zhu D."/>
            <person name="Lee S."/>
            <person name="Bess C."/>
            <person name="Blankenburg K."/>
            <person name="Forbes L."/>
            <person name="Fu Q."/>
            <person name="Gubbala S."/>
            <person name="Hirani K."/>
            <person name="Jayaseelan J.C."/>
            <person name="Lara F."/>
            <person name="Munidasa M."/>
            <person name="Palculict T."/>
            <person name="Patil S."/>
            <person name="Pu L.-L."/>
            <person name="Saada N."/>
            <person name="Tang L."/>
            <person name="Weissenberger G."/>
            <person name="Zhu Y."/>
            <person name="Hemphill L."/>
            <person name="Shang Y."/>
            <person name="Youmans B."/>
            <person name="Ayvaz T."/>
            <person name="Ross M."/>
            <person name="Santibanez J."/>
            <person name="Aqrawi P."/>
            <person name="Gross S."/>
            <person name="Joshi V."/>
            <person name="Fowler G."/>
            <person name="Nazareth L."/>
            <person name="Reid J."/>
            <person name="Worley K."/>
            <person name="Petrosino J."/>
            <person name="Highlander S."/>
            <person name="Gibbs R."/>
        </authorList>
    </citation>
    <scope>NUCLEOTIDE SEQUENCE [LARGE SCALE GENOMIC DNA]</scope>
    <source>
        <strain evidence="12 13">ATCC 49175</strain>
    </source>
</reference>
<evidence type="ECO:0000313" key="13">
    <source>
        <dbReference type="Proteomes" id="UP000005926"/>
    </source>
</evidence>
<accession>C8NEQ4</accession>
<evidence type="ECO:0000256" key="5">
    <source>
        <dbReference type="ARBA" id="ARBA00022679"/>
    </source>
</evidence>
<evidence type="ECO:0000256" key="8">
    <source>
        <dbReference type="ARBA" id="ARBA00037387"/>
    </source>
</evidence>
<comment type="subcellular location">
    <subcellularLocation>
        <location evidence="1">Cytoplasm</location>
    </subcellularLocation>
</comment>
<comment type="function">
    <text evidence="8">The phosphoenolpyruvate-dependent sugar phosphotransferase system (sugar PTS), a major carbohydrate active transport system, catalyzes the phosphorylation of incoming sugar substrates concomitantly with their translocation across the cell membrane. The enzyme II UlaABC PTS system is involved in ascorbate transport.</text>
</comment>
<keyword evidence="13" id="KW-1185">Reference proteome</keyword>
<protein>
    <recommendedName>
        <fullName evidence="9">Ascorbate-specific PTS system EIIA component</fullName>
    </recommendedName>
    <alternativeName>
        <fullName evidence="10">Ascorbate-specific phosphotransferase enzyme IIA component</fullName>
    </alternativeName>
</protein>
<keyword evidence="4" id="KW-0597">Phosphoprotein</keyword>
<dbReference type="GO" id="GO:0005737">
    <property type="term" value="C:cytoplasm"/>
    <property type="evidence" value="ECO:0007669"/>
    <property type="project" value="UniProtKB-SubCell"/>
</dbReference>
<dbReference type="PANTHER" id="PTHR36203">
    <property type="entry name" value="ASCORBATE-SPECIFIC PTS SYSTEM EIIA COMPONENT"/>
    <property type="match status" value="1"/>
</dbReference>
<organism evidence="12 13">
    <name type="scientific">Granulicatella adiacens ATCC 49175</name>
    <dbReference type="NCBI Taxonomy" id="638301"/>
    <lineage>
        <taxon>Bacteria</taxon>
        <taxon>Bacillati</taxon>
        <taxon>Bacillota</taxon>
        <taxon>Bacilli</taxon>
        <taxon>Lactobacillales</taxon>
        <taxon>Carnobacteriaceae</taxon>
        <taxon>Granulicatella</taxon>
    </lineage>
</organism>
<evidence type="ECO:0000256" key="10">
    <source>
        <dbReference type="ARBA" id="ARBA00042072"/>
    </source>
</evidence>
<dbReference type="RefSeq" id="WP_005605471.1">
    <property type="nucleotide sequence ID" value="NZ_CP102283.1"/>
</dbReference>
<name>C8NEQ4_9LACT</name>
<dbReference type="eggNOG" id="COG1762">
    <property type="taxonomic scope" value="Bacteria"/>
</dbReference>
<comment type="caution">
    <text evidence="12">The sequence shown here is derived from an EMBL/GenBank/DDBJ whole genome shotgun (WGS) entry which is preliminary data.</text>
</comment>
<dbReference type="EMBL" id="ACKZ01000009">
    <property type="protein sequence ID" value="EEW37886.1"/>
    <property type="molecule type" value="Genomic_DNA"/>
</dbReference>
<dbReference type="Pfam" id="PF00359">
    <property type="entry name" value="PTS_EIIA_2"/>
    <property type="match status" value="1"/>
</dbReference>
<evidence type="ECO:0000256" key="2">
    <source>
        <dbReference type="ARBA" id="ARBA00022448"/>
    </source>
</evidence>
<feature type="domain" description="PTS EIIA type-2" evidence="11">
    <location>
        <begin position="4"/>
        <end position="147"/>
    </location>
</feature>
<sequence>MLREIIENGRFSFQKGSLSWEEAIKKACQPLLEQKIIEPEYPGYIISNVHEFGPYIVIAPEICIPHAQEGKGVNDTAVAFMNIEEAVDFGPGADYQPHLFFVLASTDNEKHLNNLSELVTLLDDESIINAFVEARSKEDLENILKGIGE</sequence>
<dbReference type="Proteomes" id="UP000005926">
    <property type="component" value="Unassembled WGS sequence"/>
</dbReference>
<keyword evidence="6" id="KW-0598">Phosphotransferase system</keyword>
<evidence type="ECO:0000259" key="11">
    <source>
        <dbReference type="PROSITE" id="PS51094"/>
    </source>
</evidence>
<dbReference type="STRING" id="638301.HMPREF0444_0399"/>
<dbReference type="GO" id="GO:0016301">
    <property type="term" value="F:kinase activity"/>
    <property type="evidence" value="ECO:0007669"/>
    <property type="project" value="UniProtKB-KW"/>
</dbReference>
<evidence type="ECO:0000313" key="12">
    <source>
        <dbReference type="EMBL" id="EEW37886.1"/>
    </source>
</evidence>
<evidence type="ECO:0000256" key="9">
    <source>
        <dbReference type="ARBA" id="ARBA00041175"/>
    </source>
</evidence>
<keyword evidence="3" id="KW-0963">Cytoplasm</keyword>
<evidence type="ECO:0000256" key="3">
    <source>
        <dbReference type="ARBA" id="ARBA00022490"/>
    </source>
</evidence>
<keyword evidence="12" id="KW-0670">Pyruvate</keyword>